<dbReference type="GO" id="GO:0006511">
    <property type="term" value="P:ubiquitin-dependent protein catabolic process"/>
    <property type="evidence" value="ECO:0007669"/>
    <property type="project" value="InterPro"/>
</dbReference>
<evidence type="ECO:0000259" key="3">
    <source>
        <dbReference type="PROSITE" id="PS50069"/>
    </source>
</evidence>
<dbReference type="Pfam" id="PF10557">
    <property type="entry name" value="Cullin_Nedd8"/>
    <property type="match status" value="1"/>
</dbReference>
<dbReference type="Proteomes" id="UP000684084">
    <property type="component" value="Unassembled WGS sequence"/>
</dbReference>
<evidence type="ECO:0000259" key="4">
    <source>
        <dbReference type="PROSITE" id="PS50097"/>
    </source>
</evidence>
<dbReference type="GO" id="GO:0031625">
    <property type="term" value="F:ubiquitin protein ligase binding"/>
    <property type="evidence" value="ECO:0007669"/>
    <property type="project" value="InterPro"/>
</dbReference>
<dbReference type="EMBL" id="CAGKOT010000081">
    <property type="protein sequence ID" value="CAB5393207.1"/>
    <property type="molecule type" value="Genomic_DNA"/>
</dbReference>
<dbReference type="Pfam" id="PF00651">
    <property type="entry name" value="BTB"/>
    <property type="match status" value="1"/>
</dbReference>
<dbReference type="CDD" id="cd18186">
    <property type="entry name" value="BTB_POZ_ZBTB_KLHL-like"/>
    <property type="match status" value="1"/>
</dbReference>
<dbReference type="PANTHER" id="PTHR11932">
    <property type="entry name" value="CULLIN"/>
    <property type="match status" value="1"/>
</dbReference>
<dbReference type="InterPro" id="IPR045093">
    <property type="entry name" value="Cullin"/>
</dbReference>
<accession>A0A916EJI7</accession>
<evidence type="ECO:0008006" key="7">
    <source>
        <dbReference type="Google" id="ProtNLM"/>
    </source>
</evidence>
<evidence type="ECO:0000256" key="1">
    <source>
        <dbReference type="PROSITE-ProRule" id="PRU00330"/>
    </source>
</evidence>
<comment type="similarity">
    <text evidence="1 2">Belongs to the cullin family.</text>
</comment>
<organism evidence="5 6">
    <name type="scientific">Rhizophagus irregularis</name>
    <dbReference type="NCBI Taxonomy" id="588596"/>
    <lineage>
        <taxon>Eukaryota</taxon>
        <taxon>Fungi</taxon>
        <taxon>Fungi incertae sedis</taxon>
        <taxon>Mucoromycota</taxon>
        <taxon>Glomeromycotina</taxon>
        <taxon>Glomeromycetes</taxon>
        <taxon>Glomerales</taxon>
        <taxon>Glomeraceae</taxon>
        <taxon>Rhizophagus</taxon>
    </lineage>
</organism>
<evidence type="ECO:0000313" key="6">
    <source>
        <dbReference type="Proteomes" id="UP000684084"/>
    </source>
</evidence>
<reference evidence="5" key="1">
    <citation type="submission" date="2020-05" db="EMBL/GenBank/DDBJ databases">
        <authorList>
            <person name="Rincon C."/>
            <person name="Sanders R I."/>
            <person name="Robbins C."/>
            <person name="Chaturvedi A."/>
        </authorList>
    </citation>
    <scope>NUCLEOTIDE SEQUENCE</scope>
    <source>
        <strain evidence="5">CHB12</strain>
    </source>
</reference>
<dbReference type="SMART" id="SM00182">
    <property type="entry name" value="CULLIN"/>
    <property type="match status" value="1"/>
</dbReference>
<dbReference type="Pfam" id="PF00888">
    <property type="entry name" value="Cullin"/>
    <property type="match status" value="1"/>
</dbReference>
<dbReference type="InterPro" id="IPR016158">
    <property type="entry name" value="Cullin_homology"/>
</dbReference>
<proteinExistence type="inferred from homology"/>
<dbReference type="OrthoDB" id="27073at2759"/>
<protein>
    <recommendedName>
        <fullName evidence="7">Cullin-domain-containing protein</fullName>
    </recommendedName>
</protein>
<gene>
    <name evidence="5" type="ORF">CHRIB12_LOCUS22751</name>
</gene>
<dbReference type="VEuPathDB" id="FungiDB:RhiirFUN_018186"/>
<name>A0A916EJI7_9GLOM</name>
<comment type="caution">
    <text evidence="5">The sequence shown here is derived from an EMBL/GenBank/DDBJ whole genome shotgun (WGS) entry which is preliminary data.</text>
</comment>
<dbReference type="PROSITE" id="PS50069">
    <property type="entry name" value="CULLIN_2"/>
    <property type="match status" value="1"/>
</dbReference>
<dbReference type="SMART" id="SM00225">
    <property type="entry name" value="BTB"/>
    <property type="match status" value="1"/>
</dbReference>
<dbReference type="InterPro" id="IPR019559">
    <property type="entry name" value="Cullin_neddylation_domain"/>
</dbReference>
<dbReference type="FunFam" id="1.20.1310.10:FF:000055">
    <property type="entry name" value="Cullin family protein"/>
    <property type="match status" value="1"/>
</dbReference>
<dbReference type="InterPro" id="IPR059120">
    <property type="entry name" value="Cullin-like_AB"/>
</dbReference>
<feature type="domain" description="Cullin family profile" evidence="3">
    <location>
        <begin position="275"/>
        <end position="500"/>
    </location>
</feature>
<feature type="domain" description="BTB" evidence="4">
    <location>
        <begin position="49"/>
        <end position="123"/>
    </location>
</feature>
<dbReference type="InterPro" id="IPR001373">
    <property type="entry name" value="Cullin_N"/>
</dbReference>
<evidence type="ECO:0000313" key="5">
    <source>
        <dbReference type="EMBL" id="CAB5393207.1"/>
    </source>
</evidence>
<sequence length="614" mass="72230">MNENHRVHFRPTRRNSYQLNVEEAIANLKLFITQEREIGDVFQRQDIDVDVHIIAGDKWNQKLFKVHKLILKERSDYFKVALSDQWVRKDPNGIIIFRKENISPEIFDLLLEYIYTGKVSVPLCDTNVDFVDLIGAADEILLPQLVISLEGYLVDMYLSESTKLLEVETWLQSNIVRLVSLKKDIPEGLSLIRSRFGKHVRITGHDSIQEITDNKNASSVESTIYVNTLLKVFNKYHHMVQTIFENEAGFVASFNEFCREFINRNVLCTNPFFSSPSQLLVEFCDIFLRRNEKSSMVDNKDVINNIINIFKYLRDKDFFEKFYSQLLAERLLTQSSFSEEAELNMISRLENECGLEYTSKMRLLFHNIGLSKDLNNQFKKHLNTDDAEQVDFYILDMEALPMSPVVSNLIIPDEIEKTFQRFKKFYKDKYPSRRPNLLHHLSKGELKANYLKTPKVFQASTYQMSILLQYNKNTSYTREELLQNTGINQDLLDQQLKYLTDLKLLLLDKTTYDLNFEFNSEAFQITLKDPEEAMQFHFELQRRLVEERKFQIESTVFQTIRHHRGIGRNALVCEVVIRLKHKFLPAPSMIKKAINSLIEREYIEYVDKGYRKVC</sequence>
<dbReference type="InterPro" id="IPR000210">
    <property type="entry name" value="BTB/POZ_dom"/>
</dbReference>
<dbReference type="SMART" id="SM00884">
    <property type="entry name" value="Cullin_Nedd8"/>
    <property type="match status" value="1"/>
</dbReference>
<dbReference type="Pfam" id="PF26557">
    <property type="entry name" value="Cullin_AB"/>
    <property type="match status" value="1"/>
</dbReference>
<evidence type="ECO:0000256" key="2">
    <source>
        <dbReference type="RuleBase" id="RU003829"/>
    </source>
</evidence>
<dbReference type="PROSITE" id="PS50097">
    <property type="entry name" value="BTB"/>
    <property type="match status" value="1"/>
</dbReference>
<dbReference type="AlphaFoldDB" id="A0A916EJI7"/>